<evidence type="ECO:0000313" key="3">
    <source>
        <dbReference type="Proteomes" id="UP000324222"/>
    </source>
</evidence>
<evidence type="ECO:0000313" key="2">
    <source>
        <dbReference type="EMBL" id="MPC77408.1"/>
    </source>
</evidence>
<protein>
    <submittedName>
        <fullName evidence="2">Uncharacterized protein</fullName>
    </submittedName>
</protein>
<dbReference type="Proteomes" id="UP000324222">
    <property type="component" value="Unassembled WGS sequence"/>
</dbReference>
<reference evidence="2 3" key="1">
    <citation type="submission" date="2019-05" db="EMBL/GenBank/DDBJ databases">
        <title>Another draft genome of Portunus trituberculatus and its Hox gene families provides insights of decapod evolution.</title>
        <authorList>
            <person name="Jeong J.-H."/>
            <person name="Song I."/>
            <person name="Kim S."/>
            <person name="Choi T."/>
            <person name="Kim D."/>
            <person name="Ryu S."/>
            <person name="Kim W."/>
        </authorList>
    </citation>
    <scope>NUCLEOTIDE SEQUENCE [LARGE SCALE GENOMIC DNA]</scope>
    <source>
        <tissue evidence="2">Muscle</tissue>
    </source>
</reference>
<keyword evidence="3" id="KW-1185">Reference proteome</keyword>
<keyword evidence="1" id="KW-0812">Transmembrane</keyword>
<evidence type="ECO:0000256" key="1">
    <source>
        <dbReference type="SAM" id="Phobius"/>
    </source>
</evidence>
<organism evidence="2 3">
    <name type="scientific">Portunus trituberculatus</name>
    <name type="common">Swimming crab</name>
    <name type="synonym">Neptunus trituberculatus</name>
    <dbReference type="NCBI Taxonomy" id="210409"/>
    <lineage>
        <taxon>Eukaryota</taxon>
        <taxon>Metazoa</taxon>
        <taxon>Ecdysozoa</taxon>
        <taxon>Arthropoda</taxon>
        <taxon>Crustacea</taxon>
        <taxon>Multicrustacea</taxon>
        <taxon>Malacostraca</taxon>
        <taxon>Eumalacostraca</taxon>
        <taxon>Eucarida</taxon>
        <taxon>Decapoda</taxon>
        <taxon>Pleocyemata</taxon>
        <taxon>Brachyura</taxon>
        <taxon>Eubrachyura</taxon>
        <taxon>Portunoidea</taxon>
        <taxon>Portunidae</taxon>
        <taxon>Portuninae</taxon>
        <taxon>Portunus</taxon>
    </lineage>
</organism>
<comment type="caution">
    <text evidence="2">The sequence shown here is derived from an EMBL/GenBank/DDBJ whole genome shotgun (WGS) entry which is preliminary data.</text>
</comment>
<dbReference type="AlphaFoldDB" id="A0A5B7I941"/>
<keyword evidence="1" id="KW-0472">Membrane</keyword>
<name>A0A5B7I941_PORTR</name>
<dbReference type="EMBL" id="VSRR010045814">
    <property type="protein sequence ID" value="MPC77408.1"/>
    <property type="molecule type" value="Genomic_DNA"/>
</dbReference>
<keyword evidence="1" id="KW-1133">Transmembrane helix</keyword>
<proteinExistence type="predicted"/>
<gene>
    <name evidence="2" type="ORF">E2C01_071861</name>
</gene>
<sequence>MHWAQRGVWLWWQGRRGGCSGCFIWCWLLGLWILLVTTQIILLQRPYLNHPALSRRCYEVRGIPHYAIANTCCRLHNYTRGDVLSCARNIYKTSLLSAQ</sequence>
<feature type="transmembrane region" description="Helical" evidence="1">
    <location>
        <begin position="21"/>
        <end position="42"/>
    </location>
</feature>
<accession>A0A5B7I941</accession>